<gene>
    <name evidence="2" type="ORF">FCH28_00840</name>
</gene>
<dbReference type="SUPFAM" id="SSF54427">
    <property type="entry name" value="NTF2-like"/>
    <property type="match status" value="1"/>
</dbReference>
<dbReference type="InterPro" id="IPR037401">
    <property type="entry name" value="SnoaL-like"/>
</dbReference>
<comment type="caution">
    <text evidence="2">The sequence shown here is derived from an EMBL/GenBank/DDBJ whole genome shotgun (WGS) entry which is preliminary data.</text>
</comment>
<evidence type="ECO:0000259" key="1">
    <source>
        <dbReference type="Pfam" id="PF12680"/>
    </source>
</evidence>
<dbReference type="Gene3D" id="3.10.450.50">
    <property type="match status" value="1"/>
</dbReference>
<dbReference type="InterPro" id="IPR032710">
    <property type="entry name" value="NTF2-like_dom_sf"/>
</dbReference>
<evidence type="ECO:0000313" key="3">
    <source>
        <dbReference type="Proteomes" id="UP000308697"/>
    </source>
</evidence>
<dbReference type="Proteomes" id="UP000308697">
    <property type="component" value="Unassembled WGS sequence"/>
</dbReference>
<dbReference type="AlphaFoldDB" id="A0A4U0NVN7"/>
<feature type="domain" description="SnoaL-like" evidence="1">
    <location>
        <begin position="19"/>
        <end position="113"/>
    </location>
</feature>
<evidence type="ECO:0000313" key="2">
    <source>
        <dbReference type="EMBL" id="TJZ58753.1"/>
    </source>
</evidence>
<dbReference type="EMBL" id="SUMB01000001">
    <property type="protein sequence ID" value="TJZ58753.1"/>
    <property type="molecule type" value="Genomic_DNA"/>
</dbReference>
<proteinExistence type="predicted"/>
<accession>A0A4U0NVN7</accession>
<keyword evidence="3" id="KW-1185">Reference proteome</keyword>
<dbReference type="RefSeq" id="WP_136737706.1">
    <property type="nucleotide sequence ID" value="NZ_SUMB01000001.1"/>
</dbReference>
<protein>
    <submittedName>
        <fullName evidence="2">Nuclear transport factor 2 family protein</fullName>
    </submittedName>
</protein>
<organism evidence="2 3">
    <name type="scientific">Streptomyces piniterrae</name>
    <dbReference type="NCBI Taxonomy" id="2571125"/>
    <lineage>
        <taxon>Bacteria</taxon>
        <taxon>Bacillati</taxon>
        <taxon>Actinomycetota</taxon>
        <taxon>Actinomycetes</taxon>
        <taxon>Kitasatosporales</taxon>
        <taxon>Streptomycetaceae</taxon>
        <taxon>Streptomyces</taxon>
    </lineage>
</organism>
<reference evidence="2 3" key="1">
    <citation type="submission" date="2019-04" db="EMBL/GenBank/DDBJ databases">
        <title>Streptomyces piniterrae sp. nov., a heliquinomycin-producing actinomycete isolated from rhizosphere soil of Pinus yunnanensis.</title>
        <authorList>
            <person name="Zhuang X."/>
            <person name="Zhao J."/>
        </authorList>
    </citation>
    <scope>NUCLEOTIDE SEQUENCE [LARGE SCALE GENOMIC DNA]</scope>
    <source>
        <strain evidence="3">jys28</strain>
    </source>
</reference>
<name>A0A4U0NVN7_9ACTN</name>
<dbReference type="Pfam" id="PF12680">
    <property type="entry name" value="SnoaL_2"/>
    <property type="match status" value="1"/>
</dbReference>
<sequence>MPGSQSSSDSSSPSTTDIVRAAFASYLAQDRVAMDQLLAEDFVFTSPQDDHIGKAAFFERCFPTADRLRSQEILDAVPADDGQVFVRYEYELKTGARHRNVEVMTVRDGRISETQVYFGGRFRQG</sequence>
<dbReference type="OrthoDB" id="4945579at2"/>